<name>A0A1J0AF59_9CYAN</name>
<sequence>PALQIFFTAWESTIIRVVHWDFFLPVLVPVGVIGASIRSMLQRLAIVCSASKRLNKAVSL</sequence>
<organism evidence="2 3">
    <name type="scientific">Gloeomargarita lithophora Alchichica-D10</name>
    <dbReference type="NCBI Taxonomy" id="1188229"/>
    <lineage>
        <taxon>Bacteria</taxon>
        <taxon>Bacillati</taxon>
        <taxon>Cyanobacteriota</taxon>
        <taxon>Cyanophyceae</taxon>
        <taxon>Gloeomargaritales</taxon>
        <taxon>Gloeomargaritaceae</taxon>
        <taxon>Gloeomargarita</taxon>
    </lineage>
</organism>
<dbReference type="KEGG" id="glt:GlitD10_2213.1"/>
<reference evidence="2 3" key="1">
    <citation type="submission" date="2016-10" db="EMBL/GenBank/DDBJ databases">
        <title>Description of Gloeomargarita lithophora gen. nov., sp. nov., a thylakoid-bearing basal-branching cyanobacterium with intracellular carbonates, and proposal for Gloeomargaritales ord. nov.</title>
        <authorList>
            <person name="Moreira D."/>
            <person name="Tavera R."/>
            <person name="Benzerara K."/>
            <person name="Skouri-Panet F."/>
            <person name="Couradeau E."/>
            <person name="Gerard E."/>
            <person name="Loussert C."/>
            <person name="Novelo E."/>
            <person name="Zivanovic Y."/>
            <person name="Lopez-Garcia P."/>
        </authorList>
    </citation>
    <scope>NUCLEOTIDE SEQUENCE [LARGE SCALE GENOMIC DNA]</scope>
    <source>
        <strain evidence="2 3">D10</strain>
    </source>
</reference>
<feature type="non-terminal residue" evidence="2">
    <location>
        <position position="1"/>
    </location>
</feature>
<keyword evidence="1" id="KW-1133">Transmembrane helix</keyword>
<feature type="transmembrane region" description="Helical" evidence="1">
    <location>
        <begin position="22"/>
        <end position="41"/>
    </location>
</feature>
<protein>
    <submittedName>
        <fullName evidence="2">Uncharacterized protein</fullName>
    </submittedName>
</protein>
<accession>A0A1J0AF59</accession>
<dbReference type="Proteomes" id="UP000180235">
    <property type="component" value="Chromosome"/>
</dbReference>
<evidence type="ECO:0000313" key="3">
    <source>
        <dbReference type="Proteomes" id="UP000180235"/>
    </source>
</evidence>
<dbReference type="EMBL" id="CP017675">
    <property type="protein sequence ID" value="APB34543.1"/>
    <property type="molecule type" value="Genomic_DNA"/>
</dbReference>
<proteinExistence type="predicted"/>
<evidence type="ECO:0000256" key="1">
    <source>
        <dbReference type="SAM" id="Phobius"/>
    </source>
</evidence>
<keyword evidence="1" id="KW-0472">Membrane</keyword>
<gene>
    <name evidence="2" type="ORF">GlitD10_2213</name>
</gene>
<dbReference type="AlphaFoldDB" id="A0A1J0AF59"/>
<evidence type="ECO:0000313" key="2">
    <source>
        <dbReference type="EMBL" id="APB34543.1"/>
    </source>
</evidence>
<keyword evidence="1" id="KW-0812">Transmembrane</keyword>
<keyword evidence="3" id="KW-1185">Reference proteome</keyword>